<dbReference type="GO" id="GO:0005524">
    <property type="term" value="F:ATP binding"/>
    <property type="evidence" value="ECO:0007669"/>
    <property type="project" value="InterPro"/>
</dbReference>
<dbReference type="Gene3D" id="1.10.10.1010">
    <property type="entry name" value="Intein homing endonuclease, domain IV"/>
    <property type="match status" value="5"/>
</dbReference>
<dbReference type="EMBL" id="JEMT01016132">
    <property type="protein sequence ID" value="EXX71396.1"/>
    <property type="molecule type" value="Genomic_DNA"/>
</dbReference>
<dbReference type="InterPro" id="IPR051681">
    <property type="entry name" value="Ser/Thr_Kinases-Pseudokinases"/>
</dbReference>
<comment type="caution">
    <text evidence="2">The sequence shown here is derived from an EMBL/GenBank/DDBJ whole genome shotgun (WGS) entry which is preliminary data.</text>
</comment>
<organism evidence="2 3">
    <name type="scientific">Rhizophagus irregularis (strain DAOM 197198w)</name>
    <name type="common">Glomus intraradices</name>
    <dbReference type="NCBI Taxonomy" id="1432141"/>
    <lineage>
        <taxon>Eukaryota</taxon>
        <taxon>Fungi</taxon>
        <taxon>Fungi incertae sedis</taxon>
        <taxon>Mucoromycota</taxon>
        <taxon>Glomeromycotina</taxon>
        <taxon>Glomeromycetes</taxon>
        <taxon>Glomerales</taxon>
        <taxon>Glomeraceae</taxon>
        <taxon>Rhizophagus</taxon>
    </lineage>
</organism>
<evidence type="ECO:0000313" key="2">
    <source>
        <dbReference type="EMBL" id="EXX71396.1"/>
    </source>
</evidence>
<dbReference type="PROSITE" id="PS50011">
    <property type="entry name" value="PROTEIN_KINASE_DOM"/>
    <property type="match status" value="1"/>
</dbReference>
<dbReference type="InterPro" id="IPR001245">
    <property type="entry name" value="Ser-Thr/Tyr_kinase_cat_dom"/>
</dbReference>
<dbReference type="Proteomes" id="UP000022910">
    <property type="component" value="Unassembled WGS sequence"/>
</dbReference>
<evidence type="ECO:0000313" key="3">
    <source>
        <dbReference type="Proteomes" id="UP000022910"/>
    </source>
</evidence>
<protein>
    <submittedName>
        <fullName evidence="2">Tpk2p</fullName>
    </submittedName>
</protein>
<evidence type="ECO:0000259" key="1">
    <source>
        <dbReference type="PROSITE" id="PS50011"/>
    </source>
</evidence>
<dbReference type="AlphaFoldDB" id="A0A015LFP8"/>
<dbReference type="Pfam" id="PF07714">
    <property type="entry name" value="PK_Tyr_Ser-Thr"/>
    <property type="match status" value="1"/>
</dbReference>
<dbReference type="InterPro" id="IPR011009">
    <property type="entry name" value="Kinase-like_dom_sf"/>
</dbReference>
<dbReference type="HOGENOM" id="CLU_000288_7_8_1"/>
<accession>A0A015LFP8</accession>
<dbReference type="GO" id="GO:0004674">
    <property type="term" value="F:protein serine/threonine kinase activity"/>
    <property type="evidence" value="ECO:0007669"/>
    <property type="project" value="TreeGrafter"/>
</dbReference>
<reference evidence="2 3" key="1">
    <citation type="submission" date="2014-02" db="EMBL/GenBank/DDBJ databases">
        <title>Single nucleus genome sequencing reveals high similarity among nuclei of an endomycorrhizal fungus.</title>
        <authorList>
            <person name="Lin K."/>
            <person name="Geurts R."/>
            <person name="Zhang Z."/>
            <person name="Limpens E."/>
            <person name="Saunders D.G."/>
            <person name="Mu D."/>
            <person name="Pang E."/>
            <person name="Cao H."/>
            <person name="Cha H."/>
            <person name="Lin T."/>
            <person name="Zhou Q."/>
            <person name="Shang Y."/>
            <person name="Li Y."/>
            <person name="Ivanov S."/>
            <person name="Sharma T."/>
            <person name="Velzen R.V."/>
            <person name="Ruijter N.D."/>
            <person name="Aanen D.K."/>
            <person name="Win J."/>
            <person name="Kamoun S."/>
            <person name="Bisseling T."/>
            <person name="Huang S."/>
        </authorList>
    </citation>
    <scope>NUCLEOTIDE SEQUENCE [LARGE SCALE GENOMIC DNA]</scope>
    <source>
        <strain evidence="3">DAOM197198w</strain>
    </source>
</reference>
<sequence length="994" mass="117332">MDEIKVFYGITRNPKTRDYMMVLNIACEKCHYMCYSKCFQLNFLNWTSGNKHIDIFIQNIQLTAHKDMRKAIEWISYDKINNIKCIAKNRYIANWIDGYIIDWDYGNENWKRKGRNMIVELEKLNNSMFITSEFMNKTKTNYIFYGITQNPKTKDYMMVLNKKCKSCNYICNAIHFQQNFLNWTGGNNDINKFIQNTQLSAHKDVGEVLEWIPNDKFNNIKCIAKDTRYIANWIDGYISDWDYGNENWERKGKNMIVELKKLINSNNITSEFMDEIKVIYGITQNLKTMDYMMVLGDKCKKCKFVCYAIYFQQNFGNWTSDNDDIDKFIQDTQLLSHKNAIKAIEWIPNNSLYNIKCITTDTYMANWTDGNIIGRNNKNQDWEREGQNMIVELKRLNNPKNIALEFMDESKIFYGMTQISETKDYMIVLNNKCKKCNRTYYVKCLQQDFKSWNSGSININKFIQDIQLTAHDDAEKILEWIPYNRFYNIKYIAENMYEANWIDGNIIFWCNKNKNWVRKGQNMFVNLRSLNSKIITSEFINELTIDYKVYGITQDSKTKTYMMVLGYNEKCKLCNSMCYTIFFQQNFKNWTSGNNDINKFIQDTQLSVHDDVKKALEWIPYDRLYNIKYIAKGGFGKVYKANWIDGYVTDWDNEHQNRKRYNENMLVALKSLDNSERVTLEFINEAMSHKKVNDNYYIIKFYGITQDPETRNYMMVLDYAESGSLRDYLEKNYRELNWETKINYLYCISSALENIHGNELIHRDLHMGNILKNYDNILITDLGLCKPANCNSLENTKNNIYGVLPYIAPEILRGQSYTKASDIYSFGIVMYEVISGLSPYHDLINDEFLAAKICQGLRPRFKTIKVPPFIVHLIKRCLDANLLNRPTAFEVRDKLWGFKFENSVELIELQKQIKEIHDNNTHENSVELIELQKQIEEIHDNNTSLTSSSYRMHSKANYTGSSLLSFNNLSVPKNSDDYYEQNGDIISEKFSGIN</sequence>
<dbReference type="SUPFAM" id="SSF56112">
    <property type="entry name" value="Protein kinase-like (PK-like)"/>
    <property type="match status" value="1"/>
</dbReference>
<gene>
    <name evidence="2" type="ORF">RirG_078880</name>
</gene>
<dbReference type="Gene3D" id="1.10.510.10">
    <property type="entry name" value="Transferase(Phosphotransferase) domain 1"/>
    <property type="match status" value="1"/>
</dbReference>
<dbReference type="PANTHER" id="PTHR44329">
    <property type="entry name" value="SERINE/THREONINE-PROTEIN KINASE TNNI3K-RELATED"/>
    <property type="match status" value="1"/>
</dbReference>
<proteinExistence type="predicted"/>
<feature type="domain" description="Protein kinase" evidence="1">
    <location>
        <begin position="624"/>
        <end position="897"/>
    </location>
</feature>
<name>A0A015LFP8_RHIIW</name>
<dbReference type="InterPro" id="IPR000719">
    <property type="entry name" value="Prot_kinase_dom"/>
</dbReference>
<keyword evidence="3" id="KW-1185">Reference proteome</keyword>